<proteinExistence type="predicted"/>
<reference evidence="2" key="2">
    <citation type="submission" date="2021-04" db="EMBL/GenBank/DDBJ databases">
        <authorList>
            <person name="Podell S."/>
        </authorList>
    </citation>
    <scope>NUCLEOTIDE SEQUENCE</scope>
    <source>
        <strain evidence="2">Hildebrandi</strain>
    </source>
</reference>
<dbReference type="EMBL" id="JAGRRH010000010">
    <property type="protein sequence ID" value="KAG7362875.1"/>
    <property type="molecule type" value="Genomic_DNA"/>
</dbReference>
<sequence length="436" mass="50024">MPSNNNQNSRVIPSLRQNSSENVGGNCDTCNGSRDNFSSSKQQQTEAQQSKVAICPDTVDFGCINTTSPSIHPDHHFHHTIHYDHTDAHGMDRLHPSILQQQHQLLIDNRQLLYIPVRLQCGVRVYCSPEVLSMCPMVLQSLQADVTRALRVLPPSVHNLVRRTNLWVNASYSYGLVSDPQVLRHLTTHHEQGWLVECANDRAEKAGGIELYNCWDFEAMRLHWNGSGLLLHELCHLIHQYCLEDGLDHAGVERLYENAKASGKYENVLRRDWVGMEEDYDLAYAMVDKKEFFAELSVAFLCQGYTHLNNKDCNSMEECCPPLLHPVVTERVMKQHGIRDNPLEDDKNVLESCGWSLLTGLRRPHPKVRMVDPIFAEAAVSRCCVNVDHCNKFYPFTRGQLQYYDSELFRGMHNVWREISLWDDPKSPRKQSWCGM</sequence>
<evidence type="ECO:0000256" key="1">
    <source>
        <dbReference type="SAM" id="MobiDB-lite"/>
    </source>
</evidence>
<dbReference type="OrthoDB" id="43533at2759"/>
<dbReference type="Proteomes" id="UP000693970">
    <property type="component" value="Unassembled WGS sequence"/>
</dbReference>
<accession>A0A9K3PX64</accession>
<name>A0A9K3PX64_9STRA</name>
<reference evidence="2" key="1">
    <citation type="journal article" date="2021" name="Sci. Rep.">
        <title>Diploid genomic architecture of Nitzschia inconspicua, an elite biomass production diatom.</title>
        <authorList>
            <person name="Oliver A."/>
            <person name="Podell S."/>
            <person name="Pinowska A."/>
            <person name="Traller J.C."/>
            <person name="Smith S.R."/>
            <person name="McClure R."/>
            <person name="Beliaev A."/>
            <person name="Bohutskyi P."/>
            <person name="Hill E.A."/>
            <person name="Rabines A."/>
            <person name="Zheng H."/>
            <person name="Allen L.Z."/>
            <person name="Kuo A."/>
            <person name="Grigoriev I.V."/>
            <person name="Allen A.E."/>
            <person name="Hazlebeck D."/>
            <person name="Allen E.E."/>
        </authorList>
    </citation>
    <scope>NUCLEOTIDE SEQUENCE</scope>
    <source>
        <strain evidence="2">Hildebrandi</strain>
    </source>
</reference>
<protein>
    <submittedName>
        <fullName evidence="2">Uncharacterized protein</fullName>
    </submittedName>
</protein>
<gene>
    <name evidence="2" type="ORF">IV203_026235</name>
</gene>
<dbReference type="AlphaFoldDB" id="A0A9K3PX64"/>
<organism evidence="2 3">
    <name type="scientific">Nitzschia inconspicua</name>
    <dbReference type="NCBI Taxonomy" id="303405"/>
    <lineage>
        <taxon>Eukaryota</taxon>
        <taxon>Sar</taxon>
        <taxon>Stramenopiles</taxon>
        <taxon>Ochrophyta</taxon>
        <taxon>Bacillariophyta</taxon>
        <taxon>Bacillariophyceae</taxon>
        <taxon>Bacillariophycidae</taxon>
        <taxon>Bacillariales</taxon>
        <taxon>Bacillariaceae</taxon>
        <taxon>Nitzschia</taxon>
    </lineage>
</organism>
<feature type="region of interest" description="Disordered" evidence="1">
    <location>
        <begin position="1"/>
        <end position="45"/>
    </location>
</feature>
<comment type="caution">
    <text evidence="2">The sequence shown here is derived from an EMBL/GenBank/DDBJ whole genome shotgun (WGS) entry which is preliminary data.</text>
</comment>
<evidence type="ECO:0000313" key="3">
    <source>
        <dbReference type="Proteomes" id="UP000693970"/>
    </source>
</evidence>
<evidence type="ECO:0000313" key="2">
    <source>
        <dbReference type="EMBL" id="KAG7362875.1"/>
    </source>
</evidence>
<keyword evidence="3" id="KW-1185">Reference proteome</keyword>